<dbReference type="SUPFAM" id="SSF52141">
    <property type="entry name" value="Uracil-DNA glycosylase-like"/>
    <property type="match status" value="1"/>
</dbReference>
<evidence type="ECO:0000313" key="1">
    <source>
        <dbReference type="EMBL" id="KKM97924.1"/>
    </source>
</evidence>
<evidence type="ECO:0008006" key="2">
    <source>
        <dbReference type="Google" id="ProtNLM"/>
    </source>
</evidence>
<protein>
    <recommendedName>
        <fullName evidence="2">Uracil-DNA glycosylase-like domain-containing protein</fullName>
    </recommendedName>
</protein>
<sequence>MNKRLDDYKNLLNSIYGEEVTDFLTKISNGKELQLISFKDNLKEFLDFKRDTSTDCNECIKKKKYIPQELKKTTFFKNKIMEFPCWHTDHPLDFSKDSVKKYMIIGKDPGPDIRSDIHSAYELNLFDLDKEQNNIMDEFKEIVKNPSYIDYTIHSNSSKGAKLFPYLKNLFLDKYDNLLKSLYITDVCKCLFGYEGENKGRDVAVRNFCFQECGIKEIEIIKPKLIIFQGDDGCESFSKFAKKREEIKIDNKKEIVNKYFDQNIQDMGIKNRMFGHISINGQQIKFIKIYHSSKPYISTAPNS</sequence>
<dbReference type="InterPro" id="IPR036895">
    <property type="entry name" value="Uracil-DNA_glycosylase-like_sf"/>
</dbReference>
<dbReference type="Gene3D" id="3.40.470.10">
    <property type="entry name" value="Uracil-DNA glycosylase-like domain"/>
    <property type="match status" value="1"/>
</dbReference>
<dbReference type="AlphaFoldDB" id="A0A0F9LRY6"/>
<name>A0A0F9LRY6_9ZZZZ</name>
<organism evidence="1">
    <name type="scientific">marine sediment metagenome</name>
    <dbReference type="NCBI Taxonomy" id="412755"/>
    <lineage>
        <taxon>unclassified sequences</taxon>
        <taxon>metagenomes</taxon>
        <taxon>ecological metagenomes</taxon>
    </lineage>
</organism>
<comment type="caution">
    <text evidence="1">The sequence shown here is derived from an EMBL/GenBank/DDBJ whole genome shotgun (WGS) entry which is preliminary data.</text>
</comment>
<gene>
    <name evidence="1" type="ORF">LCGC14_1163180</name>
</gene>
<accession>A0A0F9LRY6</accession>
<dbReference type="EMBL" id="LAZR01005691">
    <property type="protein sequence ID" value="KKM97924.1"/>
    <property type="molecule type" value="Genomic_DNA"/>
</dbReference>
<reference evidence="1" key="1">
    <citation type="journal article" date="2015" name="Nature">
        <title>Complex archaea that bridge the gap between prokaryotes and eukaryotes.</title>
        <authorList>
            <person name="Spang A."/>
            <person name="Saw J.H."/>
            <person name="Jorgensen S.L."/>
            <person name="Zaremba-Niedzwiedzka K."/>
            <person name="Martijn J."/>
            <person name="Lind A.E."/>
            <person name="van Eijk R."/>
            <person name="Schleper C."/>
            <person name="Guy L."/>
            <person name="Ettema T.J."/>
        </authorList>
    </citation>
    <scope>NUCLEOTIDE SEQUENCE</scope>
</reference>
<proteinExistence type="predicted"/>